<keyword evidence="5" id="KW-0433">Leucine-rich repeat</keyword>
<dbReference type="AlphaFoldDB" id="A0AAD7QI65"/>
<evidence type="ECO:0000256" key="10">
    <source>
        <dbReference type="ARBA" id="ARBA00022741"/>
    </source>
</evidence>
<evidence type="ECO:0000256" key="1">
    <source>
        <dbReference type="ARBA" id="ARBA00004479"/>
    </source>
</evidence>
<organism evidence="22 23">
    <name type="scientific">Quillaja saponaria</name>
    <name type="common">Soap bark tree</name>
    <dbReference type="NCBI Taxonomy" id="32244"/>
    <lineage>
        <taxon>Eukaryota</taxon>
        <taxon>Viridiplantae</taxon>
        <taxon>Streptophyta</taxon>
        <taxon>Embryophyta</taxon>
        <taxon>Tracheophyta</taxon>
        <taxon>Spermatophyta</taxon>
        <taxon>Magnoliopsida</taxon>
        <taxon>eudicotyledons</taxon>
        <taxon>Gunneridae</taxon>
        <taxon>Pentapetalae</taxon>
        <taxon>rosids</taxon>
        <taxon>fabids</taxon>
        <taxon>Fabales</taxon>
        <taxon>Quillajaceae</taxon>
        <taxon>Quillaja</taxon>
    </lineage>
</organism>
<feature type="transmembrane region" description="Helical" evidence="20">
    <location>
        <begin position="609"/>
        <end position="632"/>
    </location>
</feature>
<evidence type="ECO:0000256" key="18">
    <source>
        <dbReference type="ARBA" id="ARBA00048679"/>
    </source>
</evidence>
<comment type="subcellular location">
    <subcellularLocation>
        <location evidence="1">Membrane</location>
        <topology evidence="1">Single-pass type I membrane protein</topology>
    </subcellularLocation>
</comment>
<evidence type="ECO:0000256" key="2">
    <source>
        <dbReference type="ARBA" id="ARBA00012513"/>
    </source>
</evidence>
<keyword evidence="13 20" id="KW-1133">Transmembrane helix</keyword>
<dbReference type="InterPro" id="IPR001245">
    <property type="entry name" value="Ser-Thr/Tyr_kinase_cat_dom"/>
</dbReference>
<keyword evidence="23" id="KW-1185">Reference proteome</keyword>
<keyword evidence="8" id="KW-0732">Signal</keyword>
<keyword evidence="16" id="KW-0325">Glycoprotein</keyword>
<sequence>MKMIMATFSRFLLLLASLLIAFSFTGFAMTTLLPDDEVQALQDIAKALGKKDWDFNIDPCSKQHPWFFSNASKGPENAVTCNCTFANGTVCHVVSIMLKSQSLPGTLPPDFVGLAYLQNIDLTRNYLNGPIPREWGSMNHLVNISFLGNRISGSIPKELANITTLKSLSIEDNQLSGNLPLELGTLPQLERMFLSSNNFTGEIPSSFERLTTLKDFRIADTRFSGKIPDFIQNWTNLDKLVIQASGLSGPIPSGISFLVKLTDLRISDLNGTDMPFPPLNTMTNLKTLILRSCNIIGPLPDYLRTKTNLKILDISFNKLSGGIPSNFSSLRIVDHQYLTGNQLTGPVPNWILQDADSVDLSYNNFNYSRTLTCQHRSVNLFNSSLKDNNIGIVSCLRSFQCPKTLYSVRVNCGGKEVTVNGSKTFDGDTDPAGPANFFQSRTNWAFSSTGHFIGDNRPVDSYILTTSSRLSINNSELYMNARISPISLTYYGFCLGNGNYTVNLHFAEILFTDDKTYSSLGRRVFDIYIQGKRELVDFNIAYEAGGVGKEVVKRFTAVVTNNTLEIRLYWAGKGTTSIPDEGVYGPLISAISVDSDFIPPSEGGHSTSAGAVVAIVAAGAFVVILLVVILWWRGCLGMKSALERELKGLELQTGSFTLRQIKAATNNFDVANKIGEGGFGPVYKGFFSDGTIIAVKQLSSKSKQGNREFINEIGLISALQHPHLVKLYGCCVEGDQLLLVYEYMQNNSLARALFGPEERQLKLNWPTRHKICVGIARGLAYLHEESRLKIVHRDIKATNVLLDEDLNPKISDFGLAKLDEEDNTHISTRIAGTYGYMAPEYAMHGYLTDKADVYSFGIVALEIVSGRSNTTHRSKEESFYLLDWARLLKEKGSILELVDPRLGSDLIKEEAMVMINVALLCANVSQAVRPTMSSVVSMLEGNSAVREVVLDTSELMDEKKLESMRKYYLQKVENDNDENENENETRSLTIDGPWTGSSTSAPDLYPINLDSDYWEKRV</sequence>
<dbReference type="EMBL" id="JARAOO010000001">
    <property type="protein sequence ID" value="KAJ7981868.1"/>
    <property type="molecule type" value="Genomic_DNA"/>
</dbReference>
<dbReference type="Gene3D" id="2.60.120.430">
    <property type="entry name" value="Galactose-binding lectin"/>
    <property type="match status" value="1"/>
</dbReference>
<evidence type="ECO:0000256" key="17">
    <source>
        <dbReference type="ARBA" id="ARBA00047899"/>
    </source>
</evidence>
<evidence type="ECO:0000256" key="7">
    <source>
        <dbReference type="ARBA" id="ARBA00022692"/>
    </source>
</evidence>
<keyword evidence="7 20" id="KW-0812">Transmembrane</keyword>
<keyword evidence="15" id="KW-0675">Receptor</keyword>
<evidence type="ECO:0000256" key="16">
    <source>
        <dbReference type="ARBA" id="ARBA00023180"/>
    </source>
</evidence>
<dbReference type="SUPFAM" id="SSF56112">
    <property type="entry name" value="Protein kinase-like (PK-like)"/>
    <property type="match status" value="1"/>
</dbReference>
<keyword evidence="12" id="KW-0067">ATP-binding</keyword>
<evidence type="ECO:0000256" key="13">
    <source>
        <dbReference type="ARBA" id="ARBA00022989"/>
    </source>
</evidence>
<dbReference type="Proteomes" id="UP001163823">
    <property type="component" value="Chromosome 1"/>
</dbReference>
<evidence type="ECO:0000256" key="19">
    <source>
        <dbReference type="SAM" id="MobiDB-lite"/>
    </source>
</evidence>
<dbReference type="FunFam" id="2.60.120.430:FF:000004">
    <property type="entry name" value="Putative leucine-rich repeat receptor-like serine/threonine-protein kinase"/>
    <property type="match status" value="1"/>
</dbReference>
<dbReference type="SMART" id="SM00220">
    <property type="entry name" value="S_TKc"/>
    <property type="match status" value="1"/>
</dbReference>
<dbReference type="PROSITE" id="PS00108">
    <property type="entry name" value="PROTEIN_KINASE_ST"/>
    <property type="match status" value="1"/>
</dbReference>
<dbReference type="InterPro" id="IPR000719">
    <property type="entry name" value="Prot_kinase_dom"/>
</dbReference>
<protein>
    <recommendedName>
        <fullName evidence="2">non-specific serine/threonine protein kinase</fullName>
        <ecNumber evidence="2">2.7.11.1</ecNumber>
    </recommendedName>
</protein>
<keyword evidence="4" id="KW-0597">Phosphoprotein</keyword>
<dbReference type="FunFam" id="3.80.10.10:FF:000452">
    <property type="entry name" value="Probable LRR receptor-like serine/threonine-protein kinase RFK1"/>
    <property type="match status" value="1"/>
</dbReference>
<dbReference type="CDD" id="cd14066">
    <property type="entry name" value="STKc_IRAK"/>
    <property type="match status" value="1"/>
</dbReference>
<comment type="caution">
    <text evidence="22">The sequence shown here is derived from an EMBL/GenBank/DDBJ whole genome shotgun (WGS) entry which is preliminary data.</text>
</comment>
<evidence type="ECO:0000256" key="12">
    <source>
        <dbReference type="ARBA" id="ARBA00022840"/>
    </source>
</evidence>
<evidence type="ECO:0000256" key="3">
    <source>
        <dbReference type="ARBA" id="ARBA00022527"/>
    </source>
</evidence>
<dbReference type="Pfam" id="PF07714">
    <property type="entry name" value="PK_Tyr_Ser-Thr"/>
    <property type="match status" value="1"/>
</dbReference>
<comment type="catalytic activity">
    <reaction evidence="18">
        <text>L-seryl-[protein] + ATP = O-phospho-L-seryl-[protein] + ADP + H(+)</text>
        <dbReference type="Rhea" id="RHEA:17989"/>
        <dbReference type="Rhea" id="RHEA-COMP:9863"/>
        <dbReference type="Rhea" id="RHEA-COMP:11604"/>
        <dbReference type="ChEBI" id="CHEBI:15378"/>
        <dbReference type="ChEBI" id="CHEBI:29999"/>
        <dbReference type="ChEBI" id="CHEBI:30616"/>
        <dbReference type="ChEBI" id="CHEBI:83421"/>
        <dbReference type="ChEBI" id="CHEBI:456216"/>
        <dbReference type="EC" id="2.7.11.1"/>
    </reaction>
</comment>
<evidence type="ECO:0000256" key="8">
    <source>
        <dbReference type="ARBA" id="ARBA00022729"/>
    </source>
</evidence>
<evidence type="ECO:0000256" key="20">
    <source>
        <dbReference type="SAM" id="Phobius"/>
    </source>
</evidence>
<dbReference type="Gene3D" id="3.30.200.20">
    <property type="entry name" value="Phosphorylase Kinase, domain 1"/>
    <property type="match status" value="1"/>
</dbReference>
<evidence type="ECO:0000256" key="5">
    <source>
        <dbReference type="ARBA" id="ARBA00022614"/>
    </source>
</evidence>
<reference evidence="22 23" key="1">
    <citation type="journal article" date="2023" name="Science">
        <title>Elucidation of the pathway for biosynthesis of saponin adjuvants from the soapbark tree.</title>
        <authorList>
            <person name="Reed J."/>
            <person name="Orme A."/>
            <person name="El-Demerdash A."/>
            <person name="Owen C."/>
            <person name="Martin L.B.B."/>
            <person name="Misra R.C."/>
            <person name="Kikuchi S."/>
            <person name="Rejzek M."/>
            <person name="Martin A.C."/>
            <person name="Harkess A."/>
            <person name="Leebens-Mack J."/>
            <person name="Louveau T."/>
            <person name="Stephenson M.J."/>
            <person name="Osbourn A."/>
        </authorList>
    </citation>
    <scope>NUCLEOTIDE SEQUENCE [LARGE SCALE GENOMIC DNA]</scope>
    <source>
        <strain evidence="22">S10</strain>
    </source>
</reference>
<dbReference type="Pfam" id="PF11721">
    <property type="entry name" value="Malectin"/>
    <property type="match status" value="1"/>
</dbReference>
<dbReference type="InterPro" id="IPR032675">
    <property type="entry name" value="LRR_dom_sf"/>
</dbReference>
<dbReference type="PANTHER" id="PTHR48006">
    <property type="entry name" value="LEUCINE-RICH REPEAT-CONTAINING PROTEIN DDB_G0281931-RELATED"/>
    <property type="match status" value="1"/>
</dbReference>
<evidence type="ECO:0000256" key="4">
    <source>
        <dbReference type="ARBA" id="ARBA00022553"/>
    </source>
</evidence>
<keyword evidence="14 20" id="KW-0472">Membrane</keyword>
<dbReference type="FunFam" id="3.30.200.20:FF:000217">
    <property type="entry name" value="probable LRR receptor-like serine/threonine-protein kinase At1g53430"/>
    <property type="match status" value="1"/>
</dbReference>
<evidence type="ECO:0000256" key="9">
    <source>
        <dbReference type="ARBA" id="ARBA00022737"/>
    </source>
</evidence>
<accession>A0AAD7QI65</accession>
<dbReference type="SUPFAM" id="SSF52058">
    <property type="entry name" value="L domain-like"/>
    <property type="match status" value="1"/>
</dbReference>
<keyword evidence="11 22" id="KW-0418">Kinase</keyword>
<proteinExistence type="predicted"/>
<evidence type="ECO:0000313" key="23">
    <source>
        <dbReference type="Proteomes" id="UP001163823"/>
    </source>
</evidence>
<dbReference type="PROSITE" id="PS50011">
    <property type="entry name" value="PROTEIN_KINASE_DOM"/>
    <property type="match status" value="1"/>
</dbReference>
<keyword evidence="6" id="KW-0808">Transferase</keyword>
<evidence type="ECO:0000256" key="11">
    <source>
        <dbReference type="ARBA" id="ARBA00022777"/>
    </source>
</evidence>
<dbReference type="InterPro" id="IPR008271">
    <property type="entry name" value="Ser/Thr_kinase_AS"/>
</dbReference>
<evidence type="ECO:0000256" key="14">
    <source>
        <dbReference type="ARBA" id="ARBA00023136"/>
    </source>
</evidence>
<evidence type="ECO:0000256" key="15">
    <source>
        <dbReference type="ARBA" id="ARBA00023170"/>
    </source>
</evidence>
<dbReference type="FunFam" id="3.80.10.10:FF:001070">
    <property type="entry name" value="Leucine-rich repeat transmembrane protein kinase"/>
    <property type="match status" value="1"/>
</dbReference>
<evidence type="ECO:0000259" key="21">
    <source>
        <dbReference type="PROSITE" id="PS50011"/>
    </source>
</evidence>
<dbReference type="InterPro" id="IPR051824">
    <property type="entry name" value="LRR_Rcpt-Like_S/T_Kinase"/>
</dbReference>
<dbReference type="InterPro" id="IPR011009">
    <property type="entry name" value="Kinase-like_dom_sf"/>
</dbReference>
<dbReference type="GO" id="GO:0016020">
    <property type="term" value="C:membrane"/>
    <property type="evidence" value="ECO:0007669"/>
    <property type="project" value="UniProtKB-SubCell"/>
</dbReference>
<dbReference type="PANTHER" id="PTHR48006:SF81">
    <property type="entry name" value="PROTEIN KINASE DOMAIN-CONTAINING PROTEIN"/>
    <property type="match status" value="1"/>
</dbReference>
<dbReference type="FunFam" id="1.10.510.10:FF:000044">
    <property type="entry name" value="Putative LRR receptor-like serine/threonine-protein kinase"/>
    <property type="match status" value="1"/>
</dbReference>
<keyword evidence="9" id="KW-0677">Repeat</keyword>
<dbReference type="GO" id="GO:0005524">
    <property type="term" value="F:ATP binding"/>
    <property type="evidence" value="ECO:0007669"/>
    <property type="project" value="UniProtKB-KW"/>
</dbReference>
<keyword evidence="10" id="KW-0547">Nucleotide-binding</keyword>
<dbReference type="Gene3D" id="1.10.510.10">
    <property type="entry name" value="Transferase(Phosphotransferase) domain 1"/>
    <property type="match status" value="1"/>
</dbReference>
<dbReference type="InterPro" id="IPR001611">
    <property type="entry name" value="Leu-rich_rpt"/>
</dbReference>
<gene>
    <name evidence="22" type="ORF">O6P43_001075</name>
</gene>
<dbReference type="Pfam" id="PF00560">
    <property type="entry name" value="LRR_1"/>
    <property type="match status" value="2"/>
</dbReference>
<comment type="catalytic activity">
    <reaction evidence="17">
        <text>L-threonyl-[protein] + ATP = O-phospho-L-threonyl-[protein] + ADP + H(+)</text>
        <dbReference type="Rhea" id="RHEA:46608"/>
        <dbReference type="Rhea" id="RHEA-COMP:11060"/>
        <dbReference type="Rhea" id="RHEA-COMP:11605"/>
        <dbReference type="ChEBI" id="CHEBI:15378"/>
        <dbReference type="ChEBI" id="CHEBI:30013"/>
        <dbReference type="ChEBI" id="CHEBI:30616"/>
        <dbReference type="ChEBI" id="CHEBI:61977"/>
        <dbReference type="ChEBI" id="CHEBI:456216"/>
        <dbReference type="EC" id="2.7.11.1"/>
    </reaction>
</comment>
<feature type="region of interest" description="Disordered" evidence="19">
    <location>
        <begin position="972"/>
        <end position="997"/>
    </location>
</feature>
<dbReference type="GO" id="GO:0004674">
    <property type="term" value="F:protein serine/threonine kinase activity"/>
    <property type="evidence" value="ECO:0007669"/>
    <property type="project" value="UniProtKB-KW"/>
</dbReference>
<name>A0AAD7QI65_QUISA</name>
<dbReference type="KEGG" id="qsa:O6P43_001075"/>
<dbReference type="EC" id="2.7.11.1" evidence="2"/>
<feature type="domain" description="Protein kinase" evidence="21">
    <location>
        <begin position="668"/>
        <end position="945"/>
    </location>
</feature>
<keyword evidence="3" id="KW-0723">Serine/threonine-protein kinase</keyword>
<evidence type="ECO:0000313" key="22">
    <source>
        <dbReference type="EMBL" id="KAJ7981868.1"/>
    </source>
</evidence>
<dbReference type="Gene3D" id="3.80.10.10">
    <property type="entry name" value="Ribonuclease Inhibitor"/>
    <property type="match status" value="2"/>
</dbReference>
<evidence type="ECO:0000256" key="6">
    <source>
        <dbReference type="ARBA" id="ARBA00022679"/>
    </source>
</evidence>
<dbReference type="InterPro" id="IPR021720">
    <property type="entry name" value="Malectin_dom"/>
</dbReference>